<evidence type="ECO:0008006" key="4">
    <source>
        <dbReference type="Google" id="ProtNLM"/>
    </source>
</evidence>
<sequence length="250" mass="27054">MTLLYIGNTARTIFGVYNVSYKISLVIVEFAISTCELCGIYYSWIRSNGIIDLIWPRAFKPVQILISVCPLFFFLQTATAILYCANYTEVNPVPTLSLVNSASIGVSGLTVAILDCIFTYIFAKYLADIDSRSPNRGVATDRKFIVISHHGVAASVFSLCATAVYAVGFVYDSVFISALSPIFITFALWVLLRMKIVLLNVGGVNSTSTKLIKPASRITGAIDSVGAGSMQGEKYVSRKAGISGLPVAKE</sequence>
<keyword evidence="1" id="KW-1133">Transmembrane helix</keyword>
<evidence type="ECO:0000256" key="1">
    <source>
        <dbReference type="SAM" id="Phobius"/>
    </source>
</evidence>
<feature type="transmembrane region" description="Helical" evidence="1">
    <location>
        <begin position="144"/>
        <end position="168"/>
    </location>
</feature>
<keyword evidence="3" id="KW-1185">Reference proteome</keyword>
<feature type="transmembrane region" description="Helical" evidence="1">
    <location>
        <begin position="174"/>
        <end position="192"/>
    </location>
</feature>
<feature type="transmembrane region" description="Helical" evidence="1">
    <location>
        <begin position="103"/>
        <end position="123"/>
    </location>
</feature>
<keyword evidence="1" id="KW-0472">Membrane</keyword>
<dbReference type="AlphaFoldDB" id="A0AAD5X755"/>
<feature type="transmembrane region" description="Helical" evidence="1">
    <location>
        <begin position="23"/>
        <end position="44"/>
    </location>
</feature>
<name>A0AAD5X755_9FUNG</name>
<comment type="caution">
    <text evidence="2">The sequence shown here is derived from an EMBL/GenBank/DDBJ whole genome shotgun (WGS) entry which is preliminary data.</text>
</comment>
<evidence type="ECO:0000313" key="3">
    <source>
        <dbReference type="Proteomes" id="UP001211907"/>
    </source>
</evidence>
<organism evidence="2 3">
    <name type="scientific">Physocladia obscura</name>
    <dbReference type="NCBI Taxonomy" id="109957"/>
    <lineage>
        <taxon>Eukaryota</taxon>
        <taxon>Fungi</taxon>
        <taxon>Fungi incertae sedis</taxon>
        <taxon>Chytridiomycota</taxon>
        <taxon>Chytridiomycota incertae sedis</taxon>
        <taxon>Chytridiomycetes</taxon>
        <taxon>Chytridiales</taxon>
        <taxon>Chytriomycetaceae</taxon>
        <taxon>Physocladia</taxon>
    </lineage>
</organism>
<protein>
    <recommendedName>
        <fullName evidence="4">Transmembrane protein</fullName>
    </recommendedName>
</protein>
<gene>
    <name evidence="2" type="ORF">HK100_007061</name>
</gene>
<evidence type="ECO:0000313" key="2">
    <source>
        <dbReference type="EMBL" id="KAJ3091966.1"/>
    </source>
</evidence>
<dbReference type="EMBL" id="JADGJH010003302">
    <property type="protein sequence ID" value="KAJ3091966.1"/>
    <property type="molecule type" value="Genomic_DNA"/>
</dbReference>
<accession>A0AAD5X755</accession>
<keyword evidence="1" id="KW-0812">Transmembrane</keyword>
<proteinExistence type="predicted"/>
<feature type="transmembrane region" description="Helical" evidence="1">
    <location>
        <begin position="64"/>
        <end position="83"/>
    </location>
</feature>
<dbReference type="Proteomes" id="UP001211907">
    <property type="component" value="Unassembled WGS sequence"/>
</dbReference>
<reference evidence="2" key="1">
    <citation type="submission" date="2020-05" db="EMBL/GenBank/DDBJ databases">
        <title>Phylogenomic resolution of chytrid fungi.</title>
        <authorList>
            <person name="Stajich J.E."/>
            <person name="Amses K."/>
            <person name="Simmons R."/>
            <person name="Seto K."/>
            <person name="Myers J."/>
            <person name="Bonds A."/>
            <person name="Quandt C.A."/>
            <person name="Barry K."/>
            <person name="Liu P."/>
            <person name="Grigoriev I."/>
            <person name="Longcore J.E."/>
            <person name="James T.Y."/>
        </authorList>
    </citation>
    <scope>NUCLEOTIDE SEQUENCE</scope>
    <source>
        <strain evidence="2">JEL0513</strain>
    </source>
</reference>